<dbReference type="InterPro" id="IPR002156">
    <property type="entry name" value="RNaseH_domain"/>
</dbReference>
<comment type="caution">
    <text evidence="3">The sequence shown here is derived from an EMBL/GenBank/DDBJ whole genome shotgun (WGS) entry which is preliminary data.</text>
</comment>
<dbReference type="GO" id="GO:0003676">
    <property type="term" value="F:nucleic acid binding"/>
    <property type="evidence" value="ECO:0007669"/>
    <property type="project" value="InterPro"/>
</dbReference>
<sequence length="340" mass="37031">MSEVGKSSNEWCIDVRRNHGGGFAVGISDRNQPSLAVKSQLRSWGIPLDTTCSVCNQGSESVCHVLFHCTTAQEVWKVSGVPTPPAGWSTSSVFLNLHYLFACSKNQALGLSTRLVFPWVLWQIWKARNKFCYEQVAPVANDIVVVANDEASVWLNLHGVLSEVPSTSSVQPPVSPLWTKPPSSFLKCNVGSSWSPTSGIAGASWLIHDSKGEVLLHSRRSFCGITSKPQCDLLALSWAAEAMLDLKKEKIIFEFSSVAANSALMDPLSHPAVYHACHRLMWLINAIQGSSLHQVPELCNSPALHIADSVIRDHRLQSYVASNGPSWLRSSISNEAAGSS</sequence>
<gene>
    <name evidence="3" type="ORF">F2Q68_00009681</name>
</gene>
<dbReference type="Proteomes" id="UP000712281">
    <property type="component" value="Unassembled WGS sequence"/>
</dbReference>
<dbReference type="PANTHER" id="PTHR47074">
    <property type="entry name" value="BNAC02G40300D PROTEIN"/>
    <property type="match status" value="1"/>
</dbReference>
<evidence type="ECO:0000313" key="3">
    <source>
        <dbReference type="EMBL" id="KAF2596532.1"/>
    </source>
</evidence>
<dbReference type="AlphaFoldDB" id="A0A8S9KR19"/>
<dbReference type="InterPro" id="IPR026960">
    <property type="entry name" value="RVT-Znf"/>
</dbReference>
<organism evidence="3 4">
    <name type="scientific">Brassica cretica</name>
    <name type="common">Mustard</name>
    <dbReference type="NCBI Taxonomy" id="69181"/>
    <lineage>
        <taxon>Eukaryota</taxon>
        <taxon>Viridiplantae</taxon>
        <taxon>Streptophyta</taxon>
        <taxon>Embryophyta</taxon>
        <taxon>Tracheophyta</taxon>
        <taxon>Spermatophyta</taxon>
        <taxon>Magnoliopsida</taxon>
        <taxon>eudicotyledons</taxon>
        <taxon>Gunneridae</taxon>
        <taxon>Pentapetalae</taxon>
        <taxon>rosids</taxon>
        <taxon>malvids</taxon>
        <taxon>Brassicales</taxon>
        <taxon>Brassicaceae</taxon>
        <taxon>Brassiceae</taxon>
        <taxon>Brassica</taxon>
    </lineage>
</organism>
<dbReference type="Pfam" id="PF13456">
    <property type="entry name" value="RVT_3"/>
    <property type="match status" value="1"/>
</dbReference>
<feature type="domain" description="RNase H type-1" evidence="1">
    <location>
        <begin position="191"/>
        <end position="308"/>
    </location>
</feature>
<evidence type="ECO:0000313" key="4">
    <source>
        <dbReference type="Proteomes" id="UP000712281"/>
    </source>
</evidence>
<dbReference type="PANTHER" id="PTHR47074:SF49">
    <property type="entry name" value="POLYNUCLEOTIDYL TRANSFERASE, RIBONUCLEASE H-LIKE SUPERFAMILY PROTEIN"/>
    <property type="match status" value="1"/>
</dbReference>
<dbReference type="Pfam" id="PF13966">
    <property type="entry name" value="zf-RVT"/>
    <property type="match status" value="1"/>
</dbReference>
<dbReference type="GO" id="GO:0004523">
    <property type="term" value="F:RNA-DNA hybrid ribonuclease activity"/>
    <property type="evidence" value="ECO:0007669"/>
    <property type="project" value="InterPro"/>
</dbReference>
<evidence type="ECO:0000259" key="2">
    <source>
        <dbReference type="Pfam" id="PF13966"/>
    </source>
</evidence>
<accession>A0A8S9KR19</accession>
<protein>
    <recommendedName>
        <fullName evidence="5">RNase H type-1 domain-containing protein</fullName>
    </recommendedName>
</protein>
<name>A0A8S9KR19_BRACR</name>
<dbReference type="InterPro" id="IPR052929">
    <property type="entry name" value="RNase_H-like_EbsB-rel"/>
</dbReference>
<proteinExistence type="predicted"/>
<feature type="domain" description="Reverse transcriptase zinc-binding" evidence="2">
    <location>
        <begin position="34"/>
        <end position="76"/>
    </location>
</feature>
<reference evidence="3" key="1">
    <citation type="submission" date="2019-12" db="EMBL/GenBank/DDBJ databases">
        <title>Genome sequencing and annotation of Brassica cretica.</title>
        <authorList>
            <person name="Studholme D.J."/>
            <person name="Sarris P.F."/>
        </authorList>
    </citation>
    <scope>NUCLEOTIDE SEQUENCE</scope>
    <source>
        <strain evidence="3">PFS-001/15</strain>
        <tissue evidence="3">Leaf</tissue>
    </source>
</reference>
<evidence type="ECO:0008006" key="5">
    <source>
        <dbReference type="Google" id="ProtNLM"/>
    </source>
</evidence>
<dbReference type="EMBL" id="QGKW02000717">
    <property type="protein sequence ID" value="KAF2596532.1"/>
    <property type="molecule type" value="Genomic_DNA"/>
</dbReference>
<evidence type="ECO:0000259" key="1">
    <source>
        <dbReference type="Pfam" id="PF13456"/>
    </source>
</evidence>